<feature type="region of interest" description="Disordered" evidence="1">
    <location>
        <begin position="153"/>
        <end position="181"/>
    </location>
</feature>
<feature type="region of interest" description="Disordered" evidence="1">
    <location>
        <begin position="198"/>
        <end position="228"/>
    </location>
</feature>
<dbReference type="Proteomes" id="UP000245876">
    <property type="component" value="Unassembled WGS sequence"/>
</dbReference>
<evidence type="ECO:0000313" key="3">
    <source>
        <dbReference type="EMBL" id="PWG66883.1"/>
    </source>
</evidence>
<proteinExistence type="predicted"/>
<dbReference type="Pfam" id="PF22548">
    <property type="entry name" value="AEP-TOTE"/>
    <property type="match status" value="1"/>
</dbReference>
<dbReference type="Gene3D" id="3.10.180.10">
    <property type="entry name" value="2,3-Dihydroxybiphenyl 1,2-Dioxygenase, domain 1"/>
    <property type="match status" value="1"/>
</dbReference>
<feature type="compositionally biased region" description="Polar residues" evidence="1">
    <location>
        <begin position="198"/>
        <end position="222"/>
    </location>
</feature>
<dbReference type="AlphaFoldDB" id="A0A2U2NCP2"/>
<evidence type="ECO:0000313" key="4">
    <source>
        <dbReference type="Proteomes" id="UP000245876"/>
    </source>
</evidence>
<feature type="domain" description="VOC" evidence="2">
    <location>
        <begin position="1"/>
        <end position="142"/>
    </location>
</feature>
<dbReference type="PROSITE" id="PS51819">
    <property type="entry name" value="VOC"/>
    <property type="match status" value="1"/>
</dbReference>
<evidence type="ECO:0000259" key="2">
    <source>
        <dbReference type="PROSITE" id="PS51819"/>
    </source>
</evidence>
<dbReference type="InterPro" id="IPR029068">
    <property type="entry name" value="Glyas_Bleomycin-R_OHBP_Dase"/>
</dbReference>
<evidence type="ECO:0000256" key="1">
    <source>
        <dbReference type="SAM" id="MobiDB-lite"/>
    </source>
</evidence>
<keyword evidence="4" id="KW-1185">Reference proteome</keyword>
<reference evidence="3 4" key="1">
    <citation type="journal article" date="2018" name="Int. J. Syst. Evol. Microbiol.">
        <title>Bifidobacterium callitrichidarum sp. nov. from the faeces of the emperor tamarin (Saguinus imperator).</title>
        <authorList>
            <person name="Modesto M."/>
            <person name="Michelini S."/>
            <person name="Sansosti M.C."/>
            <person name="De Filippo C."/>
            <person name="Cavalieri D."/>
            <person name="Qvirist L."/>
            <person name="Andlid T."/>
            <person name="Spiezio C."/>
            <person name="Sandri C."/>
            <person name="Pascarelli S."/>
            <person name="Sgorbati B."/>
            <person name="Mattarelli P."/>
        </authorList>
    </citation>
    <scope>NUCLEOTIDE SEQUENCE [LARGE SCALE GENOMIC DNA]</scope>
    <source>
        <strain evidence="3 4">TRI 5</strain>
    </source>
</reference>
<sequence>MLDHLTLKVRNIDRSIAFYTKALAPLGYIAKAHHEPTIGFGANDGTLHSDFYVSPIDEPAVATQLDGTATPDQDATTVAPVCPITHIAFLADSPAAVCAFYTAALAAGGRDNGAPGPRAYHPGYYAAFVLDPDGNNIEAVTDWSGWPDALRQTQSHDAVPDEASSTRDAASDDKANGTKRHVSDMQGELEFQTLATMQDPLSNRSMQDVQETISDSSKQSDIGNGHVTAHSSSACKVRLFRSLFRGRDDVYAHGFVSKKTGKIGYAPAASNEWTQLTDGKRIPTPPERRQCKPLTDQVLLDHFTKRDDRFTNVVGLYPMSRDSKVWFLAIDFDDDGWMREISAVRRVCEQHGLQPAVERSRSGDGGHLWLFFAEQVDAAQARHMGSVLLTQASDLTRIAFRSYDRMFPNQDTMPAGGFGNLIALPLQRKARDNGNSVFVDDQFKPYEDQWSFLSSIQRVTSEQISSISALASKLNGPLGKLINPTVEKTADTSNATSTIARRPRVWTSMRATAS</sequence>
<dbReference type="InterPro" id="IPR037523">
    <property type="entry name" value="VOC_core"/>
</dbReference>
<dbReference type="OrthoDB" id="5242506at2"/>
<protein>
    <recommendedName>
        <fullName evidence="2">VOC domain-containing protein</fullName>
    </recommendedName>
</protein>
<dbReference type="PANTHER" id="PTHR35006">
    <property type="entry name" value="GLYOXALASE FAMILY PROTEIN (AFU_ORTHOLOGUE AFUA_5G14830)"/>
    <property type="match status" value="1"/>
</dbReference>
<accession>A0A2U2NCP2</accession>
<gene>
    <name evidence="3" type="ORF">DF196_01275</name>
</gene>
<dbReference type="Pfam" id="PF00903">
    <property type="entry name" value="Glyoxalase"/>
    <property type="match status" value="1"/>
</dbReference>
<dbReference type="CDD" id="cd07262">
    <property type="entry name" value="VOC_like"/>
    <property type="match status" value="1"/>
</dbReference>
<dbReference type="EMBL" id="QFFM01000002">
    <property type="protein sequence ID" value="PWG66883.1"/>
    <property type="molecule type" value="Genomic_DNA"/>
</dbReference>
<comment type="caution">
    <text evidence="3">The sequence shown here is derived from an EMBL/GenBank/DDBJ whole genome shotgun (WGS) entry which is preliminary data.</text>
</comment>
<dbReference type="InterPro" id="IPR004360">
    <property type="entry name" value="Glyas_Fos-R_dOase_dom"/>
</dbReference>
<dbReference type="SUPFAM" id="SSF54593">
    <property type="entry name" value="Glyoxalase/Bleomycin resistance protein/Dihydroxybiphenyl dioxygenase"/>
    <property type="match status" value="1"/>
</dbReference>
<dbReference type="PANTHER" id="PTHR35006:SF2">
    <property type="entry name" value="GLYOXALASE FAMILY PROTEIN (AFU_ORTHOLOGUE AFUA_5G14830)"/>
    <property type="match status" value="1"/>
</dbReference>
<name>A0A2U2NCP2_9BIFI</name>
<dbReference type="InterPro" id="IPR054347">
    <property type="entry name" value="TOTE_primase"/>
</dbReference>
<organism evidence="3 4">
    <name type="scientific">Bifidobacterium callitrichidarum</name>
    <dbReference type="NCBI Taxonomy" id="2052941"/>
    <lineage>
        <taxon>Bacteria</taxon>
        <taxon>Bacillati</taxon>
        <taxon>Actinomycetota</taxon>
        <taxon>Actinomycetes</taxon>
        <taxon>Bifidobacteriales</taxon>
        <taxon>Bifidobacteriaceae</taxon>
        <taxon>Bifidobacterium</taxon>
    </lineage>
</organism>